<dbReference type="STRING" id="1049789.LEP1GSC050_2972"/>
<proteinExistence type="predicted"/>
<comment type="caution">
    <text evidence="1">The sequence shown here is derived from an EMBL/GenBank/DDBJ whole genome shotgun (WGS) entry which is preliminary data.</text>
</comment>
<dbReference type="EMBL" id="AHMO02000008">
    <property type="protein sequence ID" value="EQA44864.1"/>
    <property type="molecule type" value="Genomic_DNA"/>
</dbReference>
<dbReference type="AlphaFoldDB" id="T0GDH7"/>
<gene>
    <name evidence="1" type="ORF">LEP1GSC050_2972</name>
</gene>
<evidence type="ECO:0000313" key="1">
    <source>
        <dbReference type="EMBL" id="EQA44864.1"/>
    </source>
</evidence>
<evidence type="ECO:0000313" key="2">
    <source>
        <dbReference type="Proteomes" id="UP000015454"/>
    </source>
</evidence>
<dbReference type="Proteomes" id="UP000015454">
    <property type="component" value="Unassembled WGS sequence"/>
</dbReference>
<sequence length="55" mass="6429">MNLFPPFMPSKEKWFSFWGARISDSEPINPENVVFKETQSDLNKRVLQMLGITNL</sequence>
<organism evidence="1 2">
    <name type="scientific">Leptospira broomii serovar Hurstbridge str. 5399</name>
    <dbReference type="NCBI Taxonomy" id="1049789"/>
    <lineage>
        <taxon>Bacteria</taxon>
        <taxon>Pseudomonadati</taxon>
        <taxon>Spirochaetota</taxon>
        <taxon>Spirochaetia</taxon>
        <taxon>Leptospirales</taxon>
        <taxon>Leptospiraceae</taxon>
        <taxon>Leptospira</taxon>
    </lineage>
</organism>
<keyword evidence="2" id="KW-1185">Reference proteome</keyword>
<accession>T0GDH7</accession>
<protein>
    <submittedName>
        <fullName evidence="1">Uncharacterized protein</fullName>
    </submittedName>
</protein>
<reference evidence="1" key="1">
    <citation type="submission" date="2013-05" db="EMBL/GenBank/DDBJ databases">
        <authorList>
            <person name="Harkins D.M."/>
            <person name="Durkin A.S."/>
            <person name="Brinkac L.M."/>
            <person name="Haft D.H."/>
            <person name="Selengut J.D."/>
            <person name="Sanka R."/>
            <person name="DePew J."/>
            <person name="Purushe J."/>
            <person name="Hartskeerl R.A."/>
            <person name="Ahmed A."/>
            <person name="van der Linden H."/>
            <person name="Goris M.G.A."/>
            <person name="Vinetz J.M."/>
            <person name="Sutton G.G."/>
            <person name="Nierman W.C."/>
            <person name="Fouts D.E."/>
        </authorList>
    </citation>
    <scope>NUCLEOTIDE SEQUENCE [LARGE SCALE GENOMIC DNA]</scope>
    <source>
        <strain evidence="1">5399</strain>
    </source>
</reference>
<name>T0GDH7_9LEPT</name>